<feature type="transmembrane region" description="Helical" evidence="8">
    <location>
        <begin position="319"/>
        <end position="343"/>
    </location>
</feature>
<evidence type="ECO:0000256" key="2">
    <source>
        <dbReference type="ARBA" id="ARBA00009657"/>
    </source>
</evidence>
<evidence type="ECO:0000256" key="6">
    <source>
        <dbReference type="ARBA" id="ARBA00023136"/>
    </source>
</evidence>
<dbReference type="EMBL" id="JASPKZ010004202">
    <property type="protein sequence ID" value="KAJ9590579.1"/>
    <property type="molecule type" value="Genomic_DNA"/>
</dbReference>
<evidence type="ECO:0000256" key="3">
    <source>
        <dbReference type="ARBA" id="ARBA00022475"/>
    </source>
</evidence>
<dbReference type="CDD" id="cd17336">
    <property type="entry name" value="MFS_SLCO_OATP"/>
    <property type="match status" value="1"/>
</dbReference>
<keyword evidence="5 8" id="KW-1133">Transmembrane helix</keyword>
<comment type="caution">
    <text evidence="8">Lacks conserved residue(s) required for the propagation of feature annotation.</text>
</comment>
<keyword evidence="3" id="KW-1003">Cell membrane</keyword>
<keyword evidence="6 8" id="KW-0472">Membrane</keyword>
<dbReference type="GO" id="GO:0015347">
    <property type="term" value="F:sodium-independent organic anion transmembrane transporter activity"/>
    <property type="evidence" value="ECO:0007669"/>
    <property type="project" value="TreeGrafter"/>
</dbReference>
<evidence type="ECO:0000256" key="9">
    <source>
        <dbReference type="SAM" id="MobiDB-lite"/>
    </source>
</evidence>
<organism evidence="11 12">
    <name type="scientific">Diploptera punctata</name>
    <name type="common">Pacific beetle cockroach</name>
    <dbReference type="NCBI Taxonomy" id="6984"/>
    <lineage>
        <taxon>Eukaryota</taxon>
        <taxon>Metazoa</taxon>
        <taxon>Ecdysozoa</taxon>
        <taxon>Arthropoda</taxon>
        <taxon>Hexapoda</taxon>
        <taxon>Insecta</taxon>
        <taxon>Pterygota</taxon>
        <taxon>Neoptera</taxon>
        <taxon>Polyneoptera</taxon>
        <taxon>Dictyoptera</taxon>
        <taxon>Blattodea</taxon>
        <taxon>Blaberoidea</taxon>
        <taxon>Blaberidae</taxon>
        <taxon>Diplopterinae</taxon>
        <taxon>Diploptera</taxon>
    </lineage>
</organism>
<feature type="transmembrane region" description="Helical" evidence="8">
    <location>
        <begin position="241"/>
        <end position="264"/>
    </location>
</feature>
<comment type="similarity">
    <text evidence="2 8">Belongs to the organo anion transporter (TC 2.A.60) family.</text>
</comment>
<dbReference type="GO" id="GO:0016323">
    <property type="term" value="C:basolateral plasma membrane"/>
    <property type="evidence" value="ECO:0007669"/>
    <property type="project" value="TreeGrafter"/>
</dbReference>
<dbReference type="PROSITE" id="PS51465">
    <property type="entry name" value="KAZAL_2"/>
    <property type="match status" value="1"/>
</dbReference>
<dbReference type="InterPro" id="IPR036259">
    <property type="entry name" value="MFS_trans_sf"/>
</dbReference>
<evidence type="ECO:0000256" key="5">
    <source>
        <dbReference type="ARBA" id="ARBA00022989"/>
    </source>
</evidence>
<evidence type="ECO:0000256" key="8">
    <source>
        <dbReference type="RuleBase" id="RU362056"/>
    </source>
</evidence>
<comment type="subcellular location">
    <subcellularLocation>
        <location evidence="1 8">Cell membrane</location>
        <topology evidence="1 8">Multi-pass membrane protein</topology>
    </subcellularLocation>
</comment>
<feature type="compositionally biased region" description="Polar residues" evidence="9">
    <location>
        <begin position="1"/>
        <end position="10"/>
    </location>
</feature>
<protein>
    <recommendedName>
        <fullName evidence="8">Solute carrier organic anion transporter family member</fullName>
    </recommendedName>
</protein>
<dbReference type="AlphaFoldDB" id="A0AAD8EHZ0"/>
<feature type="transmembrane region" description="Helical" evidence="8">
    <location>
        <begin position="96"/>
        <end position="116"/>
    </location>
</feature>
<evidence type="ECO:0000313" key="12">
    <source>
        <dbReference type="Proteomes" id="UP001233999"/>
    </source>
</evidence>
<dbReference type="Gene3D" id="1.20.1250.20">
    <property type="entry name" value="MFS general substrate transporter like domains"/>
    <property type="match status" value="1"/>
</dbReference>
<evidence type="ECO:0000256" key="7">
    <source>
        <dbReference type="ARBA" id="ARBA00023157"/>
    </source>
</evidence>
<dbReference type="InterPro" id="IPR002350">
    <property type="entry name" value="Kazal_dom"/>
</dbReference>
<dbReference type="Pfam" id="PF03137">
    <property type="entry name" value="OATP"/>
    <property type="match status" value="1"/>
</dbReference>
<dbReference type="GO" id="GO:0043252">
    <property type="term" value="P:sodium-independent organic anion transport"/>
    <property type="evidence" value="ECO:0007669"/>
    <property type="project" value="TreeGrafter"/>
</dbReference>
<keyword evidence="8" id="KW-0813">Transport</keyword>
<sequence>MERNTSTSETPPGALDCEDRNNIQQYTERSPDFTESYHLVYSIDVHHSENSDQEIEEATQTQPLKDERFQYDDKETKCGFGSFKPDWLQILASKKCYVVVYGLIGMFQIAAGTYLISSLSTLEKRFKIPSRTSGLILSAWDIGGFCVSMVLTYLGSKGHKTRWVAAGIIIVALSCFLRIVPHIAFGPGQNSLELTVEYADILGTTQNSTETSEQFYDILCRSEYFEEEDCSAGTSAIPSAIFISASLLLGVGTSMYFTLGISYLDDNVRKNKSPVILAISQCIRMLGPTIGYLFGSYALKQYVDPSLHPTISSDDPRWVGAWWLGWVPLGIIFIVLAVALSFFPKMLPRAAQRMAVSNENGPRNTARSFADFKLIIARLSKNKILLFNSFSIVCFACGFIGYWIFMPKYMETQFRQSASQASLITDLVEEVTCIGVTSSRIVISKFKPRARYLAAWNVVVELCEVIGYFSYSFITCGIDDLHGEKNTDGSWNLTAECNMDCECGLRINYSPVCSLDRSTTFYSPCHAGCTTVEVINGTKTFGNCSCIGQGWAVEGACPFDCTTKFTTFLVIQCILRFLSSSGRAGNTLIQFRSVAPEDKSISISFTEFLMCALGLIPGPIFYGMLL</sequence>
<reference evidence="11" key="2">
    <citation type="submission" date="2023-05" db="EMBL/GenBank/DDBJ databases">
        <authorList>
            <person name="Fouks B."/>
        </authorList>
    </citation>
    <scope>NUCLEOTIDE SEQUENCE</scope>
    <source>
        <strain evidence="11">Stay&amp;Tobe</strain>
        <tissue evidence="11">Testes</tissue>
    </source>
</reference>
<keyword evidence="8" id="KW-0406">Ion transport</keyword>
<feature type="region of interest" description="Disordered" evidence="9">
    <location>
        <begin position="1"/>
        <end position="20"/>
    </location>
</feature>
<gene>
    <name evidence="11" type="ORF">L9F63_016348</name>
</gene>
<keyword evidence="4 8" id="KW-0812">Transmembrane</keyword>
<name>A0AAD8EHZ0_DIPPU</name>
<evidence type="ECO:0000256" key="1">
    <source>
        <dbReference type="ARBA" id="ARBA00004651"/>
    </source>
</evidence>
<feature type="domain" description="Kazal-like" evidence="10">
    <location>
        <begin position="491"/>
        <end position="545"/>
    </location>
</feature>
<dbReference type="PANTHER" id="PTHR11388">
    <property type="entry name" value="ORGANIC ANION TRANSPORTER"/>
    <property type="match status" value="1"/>
</dbReference>
<dbReference type="InterPro" id="IPR004156">
    <property type="entry name" value="OATP"/>
</dbReference>
<keyword evidence="7" id="KW-1015">Disulfide bond</keyword>
<evidence type="ECO:0000256" key="4">
    <source>
        <dbReference type="ARBA" id="ARBA00022692"/>
    </source>
</evidence>
<dbReference type="PANTHER" id="PTHR11388:SF76">
    <property type="entry name" value="SOLUTE CARRIER ORGANIC ANION TRANSPORTER FAMILY MEMBER"/>
    <property type="match status" value="1"/>
</dbReference>
<feature type="transmembrane region" description="Helical" evidence="8">
    <location>
        <begin position="163"/>
        <end position="185"/>
    </location>
</feature>
<keyword evidence="12" id="KW-1185">Reference proteome</keyword>
<proteinExistence type="inferred from homology"/>
<feature type="transmembrane region" description="Helical" evidence="8">
    <location>
        <begin position="276"/>
        <end position="299"/>
    </location>
</feature>
<reference evidence="11" key="1">
    <citation type="journal article" date="2023" name="IScience">
        <title>Live-bearing cockroach genome reveals convergent evolutionary mechanisms linked to viviparity in insects and beyond.</title>
        <authorList>
            <person name="Fouks B."/>
            <person name="Harrison M.C."/>
            <person name="Mikhailova A.A."/>
            <person name="Marchal E."/>
            <person name="English S."/>
            <person name="Carruthers M."/>
            <person name="Jennings E.C."/>
            <person name="Chiamaka E.L."/>
            <person name="Frigard R.A."/>
            <person name="Pippel M."/>
            <person name="Attardo G.M."/>
            <person name="Benoit J.B."/>
            <person name="Bornberg-Bauer E."/>
            <person name="Tobe S.S."/>
        </authorList>
    </citation>
    <scope>NUCLEOTIDE SEQUENCE</scope>
    <source>
        <strain evidence="11">Stay&amp;Tobe</strain>
    </source>
</reference>
<dbReference type="NCBIfam" id="TIGR00805">
    <property type="entry name" value="oat"/>
    <property type="match status" value="1"/>
</dbReference>
<dbReference type="GO" id="GO:0006811">
    <property type="term" value="P:monoatomic ion transport"/>
    <property type="evidence" value="ECO:0007669"/>
    <property type="project" value="UniProtKB-KW"/>
</dbReference>
<feature type="transmembrane region" description="Helical" evidence="8">
    <location>
        <begin position="384"/>
        <end position="405"/>
    </location>
</feature>
<dbReference type="Proteomes" id="UP001233999">
    <property type="component" value="Unassembled WGS sequence"/>
</dbReference>
<dbReference type="SUPFAM" id="SSF103473">
    <property type="entry name" value="MFS general substrate transporter"/>
    <property type="match status" value="2"/>
</dbReference>
<accession>A0AAD8EHZ0</accession>
<evidence type="ECO:0000313" key="11">
    <source>
        <dbReference type="EMBL" id="KAJ9590579.1"/>
    </source>
</evidence>
<feature type="transmembrane region" description="Helical" evidence="8">
    <location>
        <begin position="136"/>
        <end position="156"/>
    </location>
</feature>
<feature type="non-terminal residue" evidence="11">
    <location>
        <position position="1"/>
    </location>
</feature>
<evidence type="ECO:0000259" key="10">
    <source>
        <dbReference type="PROSITE" id="PS51465"/>
    </source>
</evidence>
<comment type="caution">
    <text evidence="11">The sequence shown here is derived from an EMBL/GenBank/DDBJ whole genome shotgun (WGS) entry which is preliminary data.</text>
</comment>